<name>A0A0E9QF38_ANGAN</name>
<reference evidence="1" key="1">
    <citation type="submission" date="2014-11" db="EMBL/GenBank/DDBJ databases">
        <authorList>
            <person name="Amaro Gonzalez C."/>
        </authorList>
    </citation>
    <scope>NUCLEOTIDE SEQUENCE</scope>
</reference>
<accession>A0A0E9QF38</accession>
<dbReference type="EMBL" id="GBXM01093188">
    <property type="protein sequence ID" value="JAH15389.1"/>
    <property type="molecule type" value="Transcribed_RNA"/>
</dbReference>
<reference evidence="1" key="2">
    <citation type="journal article" date="2015" name="Fish Shellfish Immunol.">
        <title>Early steps in the European eel (Anguilla anguilla)-Vibrio vulnificus interaction in the gills: Role of the RtxA13 toxin.</title>
        <authorList>
            <person name="Callol A."/>
            <person name="Pajuelo D."/>
            <person name="Ebbesson L."/>
            <person name="Teles M."/>
            <person name="MacKenzie S."/>
            <person name="Amaro C."/>
        </authorList>
    </citation>
    <scope>NUCLEOTIDE SEQUENCE</scope>
</reference>
<sequence>MIMVYLAHIFNNKRQKVRGMGLHEESSGCVTKQPQRSFKGWKVHEESEVL</sequence>
<dbReference type="AlphaFoldDB" id="A0A0E9QF38"/>
<evidence type="ECO:0000313" key="1">
    <source>
        <dbReference type="EMBL" id="JAH15389.1"/>
    </source>
</evidence>
<proteinExistence type="predicted"/>
<protein>
    <submittedName>
        <fullName evidence="1">Uncharacterized protein</fullName>
    </submittedName>
</protein>
<organism evidence="1">
    <name type="scientific">Anguilla anguilla</name>
    <name type="common">European freshwater eel</name>
    <name type="synonym">Muraena anguilla</name>
    <dbReference type="NCBI Taxonomy" id="7936"/>
    <lineage>
        <taxon>Eukaryota</taxon>
        <taxon>Metazoa</taxon>
        <taxon>Chordata</taxon>
        <taxon>Craniata</taxon>
        <taxon>Vertebrata</taxon>
        <taxon>Euteleostomi</taxon>
        <taxon>Actinopterygii</taxon>
        <taxon>Neopterygii</taxon>
        <taxon>Teleostei</taxon>
        <taxon>Anguilliformes</taxon>
        <taxon>Anguillidae</taxon>
        <taxon>Anguilla</taxon>
    </lineage>
</organism>